<keyword evidence="1" id="KW-0614">Plasmid</keyword>
<dbReference type="EMBL" id="KY913897">
    <property type="protein sequence ID" value="ASD48805.1"/>
    <property type="molecule type" value="Genomic_DNA"/>
</dbReference>
<evidence type="ECO:0000313" key="1">
    <source>
        <dbReference type="EMBL" id="ASD48805.1"/>
    </source>
</evidence>
<protein>
    <submittedName>
        <fullName evidence="1">Uncharacterized protein</fullName>
    </submittedName>
</protein>
<name>A0A1Z3MM10_KLEOX</name>
<reference evidence="1" key="1">
    <citation type="submission" date="2017-04" db="EMBL/GenBank/DDBJ databases">
        <title>First report of Klebsiella oxytoca strain simultaneously producing NDM-1, IMP-4 and KPC-2 carbapenemases.</title>
        <authorList>
            <person name="Wang J."/>
            <person name="Li J."/>
            <person name="Yuan M."/>
            <person name="Jia Y."/>
            <person name="Zhu X."/>
            <person name="Bai L."/>
            <person name="Bai X."/>
            <person name="Fanning S."/>
        </authorList>
    </citation>
    <scope>NUCLEOTIDE SEQUENCE</scope>
    <source>
        <strain evidence="1">PKOX3</strain>
        <plasmid evidence="1">p1</plasmid>
    </source>
</reference>
<proteinExistence type="predicted"/>
<organism evidence="1">
    <name type="scientific">Klebsiella oxytoca</name>
    <dbReference type="NCBI Taxonomy" id="571"/>
    <lineage>
        <taxon>Bacteria</taxon>
        <taxon>Pseudomonadati</taxon>
        <taxon>Pseudomonadota</taxon>
        <taxon>Gammaproteobacteria</taxon>
        <taxon>Enterobacterales</taxon>
        <taxon>Enterobacteriaceae</taxon>
        <taxon>Klebsiella/Raoultella group</taxon>
        <taxon>Klebsiella</taxon>
    </lineage>
</organism>
<accession>A0A1Z3MM10</accession>
<dbReference type="AlphaFoldDB" id="A0A1Z3MM10"/>
<geneLocation type="plasmid" evidence="1">
    <name>p1</name>
</geneLocation>
<sequence>MSSSNKNPFLKSLTLTIQSGRHLSTKQIAVAESILSQLS</sequence>